<reference evidence="2 3" key="1">
    <citation type="submission" date="2024-01" db="EMBL/GenBank/DDBJ databases">
        <title>Genome assemblies of Stephania.</title>
        <authorList>
            <person name="Yang L."/>
        </authorList>
    </citation>
    <scope>NUCLEOTIDE SEQUENCE [LARGE SCALE GENOMIC DNA]</scope>
    <source>
        <strain evidence="2">JXDWG</strain>
        <tissue evidence="2">Leaf</tissue>
    </source>
</reference>
<comment type="caution">
    <text evidence="2">The sequence shown here is derived from an EMBL/GenBank/DDBJ whole genome shotgun (WGS) entry which is preliminary data.</text>
</comment>
<organism evidence="2 3">
    <name type="scientific">Stephania cephalantha</name>
    <dbReference type="NCBI Taxonomy" id="152367"/>
    <lineage>
        <taxon>Eukaryota</taxon>
        <taxon>Viridiplantae</taxon>
        <taxon>Streptophyta</taxon>
        <taxon>Embryophyta</taxon>
        <taxon>Tracheophyta</taxon>
        <taxon>Spermatophyta</taxon>
        <taxon>Magnoliopsida</taxon>
        <taxon>Ranunculales</taxon>
        <taxon>Menispermaceae</taxon>
        <taxon>Menispermoideae</taxon>
        <taxon>Cissampelideae</taxon>
        <taxon>Stephania</taxon>
    </lineage>
</organism>
<sequence length="166" mass="17651">MVCAAVAFGIGVAYREGVDKASLFFLASSPSLKPLPLFSSLSVIPLVQQPQSSLSWREKRVMGGADFVDARKKKSVNCAISAPCRLLRETDAENILCVGFGRDAGGTGSSLEGDHARTEEREGGQPSHVDQRDTTEEVEAAEEGLAALSREESGDEAGEQGGPRQR</sequence>
<dbReference type="EMBL" id="JBBNAG010000012">
    <property type="protein sequence ID" value="KAK9088701.1"/>
    <property type="molecule type" value="Genomic_DNA"/>
</dbReference>
<dbReference type="AlphaFoldDB" id="A0AAP0E8P1"/>
<evidence type="ECO:0000313" key="3">
    <source>
        <dbReference type="Proteomes" id="UP001419268"/>
    </source>
</evidence>
<accession>A0AAP0E8P1</accession>
<evidence type="ECO:0000313" key="2">
    <source>
        <dbReference type="EMBL" id="KAK9088701.1"/>
    </source>
</evidence>
<feature type="region of interest" description="Disordered" evidence="1">
    <location>
        <begin position="103"/>
        <end position="166"/>
    </location>
</feature>
<dbReference type="Proteomes" id="UP001419268">
    <property type="component" value="Unassembled WGS sequence"/>
</dbReference>
<feature type="compositionally biased region" description="Basic and acidic residues" evidence="1">
    <location>
        <begin position="112"/>
        <end position="135"/>
    </location>
</feature>
<protein>
    <submittedName>
        <fullName evidence="2">Uncharacterized protein</fullName>
    </submittedName>
</protein>
<proteinExistence type="predicted"/>
<name>A0AAP0E8P1_9MAGN</name>
<evidence type="ECO:0000256" key="1">
    <source>
        <dbReference type="SAM" id="MobiDB-lite"/>
    </source>
</evidence>
<gene>
    <name evidence="2" type="ORF">Scep_027783</name>
</gene>
<keyword evidence="3" id="KW-1185">Reference proteome</keyword>